<name>A0ABQ6MY49_9STRA</name>
<feature type="region of interest" description="Disordered" evidence="1">
    <location>
        <begin position="109"/>
        <end position="150"/>
    </location>
</feature>
<evidence type="ECO:0000313" key="2">
    <source>
        <dbReference type="EMBL" id="GMI35056.1"/>
    </source>
</evidence>
<comment type="caution">
    <text evidence="2">The sequence shown here is derived from an EMBL/GenBank/DDBJ whole genome shotgun (WGS) entry which is preliminary data.</text>
</comment>
<evidence type="ECO:0000313" key="3">
    <source>
        <dbReference type="Proteomes" id="UP001165060"/>
    </source>
</evidence>
<dbReference type="Proteomes" id="UP001165060">
    <property type="component" value="Unassembled WGS sequence"/>
</dbReference>
<gene>
    <name evidence="2" type="ORF">TeGR_g12375</name>
</gene>
<sequence length="240" mass="26203">NKGIELDRDVFLADCAKTVEKVVEVMEGTVPESAFTDRELFPGLPDREGEQKGAPLFINKKNTYSKATKKKYVPKKTKPKPAFNPFLDSVATQKPSDFAAGFTPSYQSSDFDYTNDEAGDGDNSGTYNPHAAGRGTRGAPRERSAPAGLSANRLKRSRATIASLSARMVGLPRPAIGGLLSFLDEQAPGSLSATKTSDEGESVVELDLEKMPELVWDQVCDYVRIAENDRERRVVKSAKR</sequence>
<keyword evidence="3" id="KW-1185">Reference proteome</keyword>
<evidence type="ECO:0000256" key="1">
    <source>
        <dbReference type="SAM" id="MobiDB-lite"/>
    </source>
</evidence>
<protein>
    <recommendedName>
        <fullName evidence="4">NET domain-containing protein</fullName>
    </recommendedName>
</protein>
<accession>A0ABQ6MY49</accession>
<organism evidence="2 3">
    <name type="scientific">Tetraparma gracilis</name>
    <dbReference type="NCBI Taxonomy" id="2962635"/>
    <lineage>
        <taxon>Eukaryota</taxon>
        <taxon>Sar</taxon>
        <taxon>Stramenopiles</taxon>
        <taxon>Ochrophyta</taxon>
        <taxon>Bolidophyceae</taxon>
        <taxon>Parmales</taxon>
        <taxon>Triparmaceae</taxon>
        <taxon>Tetraparma</taxon>
    </lineage>
</organism>
<dbReference type="EMBL" id="BRYB01003345">
    <property type="protein sequence ID" value="GMI35056.1"/>
    <property type="molecule type" value="Genomic_DNA"/>
</dbReference>
<proteinExistence type="predicted"/>
<evidence type="ECO:0008006" key="4">
    <source>
        <dbReference type="Google" id="ProtNLM"/>
    </source>
</evidence>
<reference evidence="2 3" key="1">
    <citation type="journal article" date="2023" name="Commun. Biol.">
        <title>Genome analysis of Parmales, the sister group of diatoms, reveals the evolutionary specialization of diatoms from phago-mixotrophs to photoautotrophs.</title>
        <authorList>
            <person name="Ban H."/>
            <person name="Sato S."/>
            <person name="Yoshikawa S."/>
            <person name="Yamada K."/>
            <person name="Nakamura Y."/>
            <person name="Ichinomiya M."/>
            <person name="Sato N."/>
            <person name="Blanc-Mathieu R."/>
            <person name="Endo H."/>
            <person name="Kuwata A."/>
            <person name="Ogata H."/>
        </authorList>
    </citation>
    <scope>NUCLEOTIDE SEQUENCE [LARGE SCALE GENOMIC DNA]</scope>
</reference>
<feature type="non-terminal residue" evidence="2">
    <location>
        <position position="1"/>
    </location>
</feature>